<dbReference type="EMBL" id="CYKH01001771">
    <property type="protein sequence ID" value="CUG89801.1"/>
    <property type="molecule type" value="Genomic_DNA"/>
</dbReference>
<feature type="region of interest" description="Disordered" evidence="1">
    <location>
        <begin position="21"/>
        <end position="45"/>
    </location>
</feature>
<dbReference type="Pfam" id="PF04468">
    <property type="entry name" value="PSP1"/>
    <property type="match status" value="1"/>
</dbReference>
<dbReference type="PANTHER" id="PTHR43830">
    <property type="entry name" value="PROTEIN PSP1"/>
    <property type="match status" value="1"/>
</dbReference>
<name>A0A0S4JI30_BODSA</name>
<feature type="domain" description="PSP1 C-terminal" evidence="2">
    <location>
        <begin position="224"/>
        <end position="309"/>
    </location>
</feature>
<dbReference type="InterPro" id="IPR007557">
    <property type="entry name" value="PSP1_C"/>
</dbReference>
<feature type="compositionally biased region" description="Low complexity" evidence="1">
    <location>
        <begin position="27"/>
        <end position="41"/>
    </location>
</feature>
<protein>
    <recommendedName>
        <fullName evidence="2">PSP1 C-terminal domain-containing protein</fullName>
    </recommendedName>
</protein>
<reference evidence="4" key="1">
    <citation type="submission" date="2015-09" db="EMBL/GenBank/DDBJ databases">
        <authorList>
            <consortium name="Pathogen Informatics"/>
        </authorList>
    </citation>
    <scope>NUCLEOTIDE SEQUENCE [LARGE SCALE GENOMIC DNA]</scope>
    <source>
        <strain evidence="4">Lake Konstanz</strain>
    </source>
</reference>
<dbReference type="PANTHER" id="PTHR43830:SF17">
    <property type="entry name" value="PSP1 C-TERMINAL DOMAIN-CONTAINING PROTEIN"/>
    <property type="match status" value="1"/>
</dbReference>
<dbReference type="GO" id="GO:0005737">
    <property type="term" value="C:cytoplasm"/>
    <property type="evidence" value="ECO:0007669"/>
    <property type="project" value="TreeGrafter"/>
</dbReference>
<feature type="compositionally biased region" description="Low complexity" evidence="1">
    <location>
        <begin position="83"/>
        <end position="92"/>
    </location>
</feature>
<dbReference type="InterPro" id="IPR047767">
    <property type="entry name" value="PSP1-like"/>
</dbReference>
<evidence type="ECO:0000313" key="3">
    <source>
        <dbReference type="EMBL" id="CUG89801.1"/>
    </source>
</evidence>
<gene>
    <name evidence="3" type="ORF">BSAL_23480</name>
</gene>
<sequence>MDAQGNSPIGLAMVAPTTPRPLLAKESSNNHITTSSSNSSNRYRNDPYRAAVLPQLLPQPPTHMNTNPSHSHHVNSFAPSLPSSSSTTTQQTRVPLPPVHIHHLHHTTVNTTTATPTSALPPQNMAAMAPRGFASRVKSDVARASAAAFVTDEVVSSNFTTPTSATTTTATSFAYIRFKHDSVCYKLPFPVRSGDYVVVEADRGTNAGMVERVTADAPSYPVHSQAVRFASHEEVMTLTCLRLEERDVLDYVQETVSAFGLEMNVVDVEFQFDRRKLTIFFEATATVDFRRLQRALFKQYGCRIWLVLWRDSHHQQRGASGSQSRRLPAPPSSI</sequence>
<feature type="region of interest" description="Disordered" evidence="1">
    <location>
        <begin position="57"/>
        <end position="92"/>
    </location>
</feature>
<dbReference type="VEuPathDB" id="TriTrypDB:BSAL_23480"/>
<evidence type="ECO:0000256" key="1">
    <source>
        <dbReference type="SAM" id="MobiDB-lite"/>
    </source>
</evidence>
<evidence type="ECO:0000259" key="2">
    <source>
        <dbReference type="PROSITE" id="PS51411"/>
    </source>
</evidence>
<dbReference type="AlphaFoldDB" id="A0A0S4JI30"/>
<dbReference type="PROSITE" id="PS51411">
    <property type="entry name" value="PSP1_C"/>
    <property type="match status" value="1"/>
</dbReference>
<keyword evidence="4" id="KW-1185">Reference proteome</keyword>
<dbReference type="Proteomes" id="UP000051952">
    <property type="component" value="Unassembled WGS sequence"/>
</dbReference>
<dbReference type="OrthoDB" id="243127at2759"/>
<accession>A0A0S4JI30</accession>
<evidence type="ECO:0000313" key="4">
    <source>
        <dbReference type="Proteomes" id="UP000051952"/>
    </source>
</evidence>
<proteinExistence type="predicted"/>
<organism evidence="3 4">
    <name type="scientific">Bodo saltans</name>
    <name type="common">Flagellated protozoan</name>
    <dbReference type="NCBI Taxonomy" id="75058"/>
    <lineage>
        <taxon>Eukaryota</taxon>
        <taxon>Discoba</taxon>
        <taxon>Euglenozoa</taxon>
        <taxon>Kinetoplastea</taxon>
        <taxon>Metakinetoplastina</taxon>
        <taxon>Eubodonida</taxon>
        <taxon>Bodonidae</taxon>
        <taxon>Bodo</taxon>
    </lineage>
</organism>